<sequence length="258" mass="28665">MIKITPIPAFNDNYIWALIDQENGAMAVVDPGDAKPVLAFAKNNKLTLTTILLTHHHFDHVGGVKQLVAEFNCPVYAGHQSKYQPIDHALHENDSFTLFGLEFNVIEVPGHTLDHIAYFSDSLDYPVLFCGDTLFSAGCGRLFEGSPETMFQSLAKLKALPEETAIYCTHEYTLANLDFAKTVAPENTALKQYIERCEHQRQNDMPTLPSSIKTELAINPFLRTSDPEVAAAAATQVAHPLASDVDVFTAIRSWKDRF</sequence>
<dbReference type="InterPro" id="IPR035680">
    <property type="entry name" value="Clx_II_MBL"/>
</dbReference>
<dbReference type="Proteomes" id="UP000196027">
    <property type="component" value="Chromosome"/>
</dbReference>
<dbReference type="Pfam" id="PF16123">
    <property type="entry name" value="HAGH_C"/>
    <property type="match status" value="1"/>
</dbReference>
<evidence type="ECO:0000256" key="5">
    <source>
        <dbReference type="ARBA" id="ARBA00022801"/>
    </source>
</evidence>
<dbReference type="PIRSF" id="PIRSF005457">
    <property type="entry name" value="Glx"/>
    <property type="match status" value="1"/>
</dbReference>
<dbReference type="InterPro" id="IPR001279">
    <property type="entry name" value="Metallo-B-lactamas"/>
</dbReference>
<feature type="binding site" evidence="7">
    <location>
        <position position="55"/>
    </location>
    <ligand>
        <name>Zn(2+)</name>
        <dbReference type="ChEBI" id="CHEBI:29105"/>
        <label>1</label>
    </ligand>
</feature>
<evidence type="ECO:0000313" key="10">
    <source>
        <dbReference type="Proteomes" id="UP000196027"/>
    </source>
</evidence>
<keyword evidence="10" id="KW-1185">Reference proteome</keyword>
<dbReference type="AlphaFoldDB" id="A0A1Y0ICH9"/>
<dbReference type="GO" id="GO:0004416">
    <property type="term" value="F:hydroxyacylglutathione hydrolase activity"/>
    <property type="evidence" value="ECO:0007669"/>
    <property type="project" value="UniProtKB-UniRule"/>
</dbReference>
<reference evidence="9 10" key="1">
    <citation type="submission" date="2017-05" db="EMBL/GenBank/DDBJ databases">
        <title>Genomic insights into alkan degradation activity of Oleiphilus messinensis.</title>
        <authorList>
            <person name="Kozyavkin S.A."/>
            <person name="Slesarev A.I."/>
            <person name="Golyshin P.N."/>
            <person name="Korzhenkov A."/>
            <person name="Golyshina O.N."/>
            <person name="Toshchakov S.V."/>
        </authorList>
    </citation>
    <scope>NUCLEOTIDE SEQUENCE [LARGE SCALE GENOMIC DNA]</scope>
    <source>
        <strain evidence="9 10">ME102</strain>
    </source>
</reference>
<feature type="domain" description="Metallo-beta-lactamase" evidence="8">
    <location>
        <begin position="12"/>
        <end position="170"/>
    </location>
</feature>
<dbReference type="PANTHER" id="PTHR43705:SF1">
    <property type="entry name" value="HYDROXYACYLGLUTATHIONE HYDROLASE GLOB"/>
    <property type="match status" value="1"/>
</dbReference>
<feature type="binding site" evidence="7">
    <location>
        <position position="60"/>
    </location>
    <ligand>
        <name>Zn(2+)</name>
        <dbReference type="ChEBI" id="CHEBI:29105"/>
        <label>2</label>
    </ligand>
</feature>
<comment type="function">
    <text evidence="7">Thiolesterase that catalyzes the hydrolysis of S-D-lactoyl-glutathione to form glutathione and D-lactic acid.</text>
</comment>
<accession>A0A1Y0ICH9</accession>
<organism evidence="9 10">
    <name type="scientific">Oleiphilus messinensis</name>
    <dbReference type="NCBI Taxonomy" id="141451"/>
    <lineage>
        <taxon>Bacteria</taxon>
        <taxon>Pseudomonadati</taxon>
        <taxon>Pseudomonadota</taxon>
        <taxon>Gammaproteobacteria</taxon>
        <taxon>Oceanospirillales</taxon>
        <taxon>Oleiphilaceae</taxon>
        <taxon>Oleiphilus</taxon>
    </lineage>
</organism>
<proteinExistence type="inferred from homology"/>
<dbReference type="EC" id="3.1.2.6" evidence="7"/>
<dbReference type="GO" id="GO:0019243">
    <property type="term" value="P:methylglyoxal catabolic process to D-lactate via S-lactoyl-glutathione"/>
    <property type="evidence" value="ECO:0007669"/>
    <property type="project" value="UniProtKB-UniRule"/>
</dbReference>
<dbReference type="Pfam" id="PF00753">
    <property type="entry name" value="Lactamase_B"/>
    <property type="match status" value="1"/>
</dbReference>
<dbReference type="InterPro" id="IPR050110">
    <property type="entry name" value="Glyoxalase_II_hydrolase"/>
</dbReference>
<evidence type="ECO:0000256" key="4">
    <source>
        <dbReference type="ARBA" id="ARBA00022723"/>
    </source>
</evidence>
<keyword evidence="4 7" id="KW-0479">Metal-binding</keyword>
<feature type="binding site" evidence="7">
    <location>
        <position position="132"/>
    </location>
    <ligand>
        <name>Zn(2+)</name>
        <dbReference type="ChEBI" id="CHEBI:29105"/>
        <label>2</label>
    </ligand>
</feature>
<comment type="pathway">
    <text evidence="2 7">Secondary metabolite metabolism; methylglyoxal degradation; (R)-lactate from methylglyoxal: step 2/2.</text>
</comment>
<feature type="binding site" evidence="7">
    <location>
        <position position="111"/>
    </location>
    <ligand>
        <name>Zn(2+)</name>
        <dbReference type="ChEBI" id="CHEBI:29105"/>
        <label>1</label>
    </ligand>
</feature>
<name>A0A1Y0ICH9_9GAMM</name>
<evidence type="ECO:0000256" key="3">
    <source>
        <dbReference type="ARBA" id="ARBA00006759"/>
    </source>
</evidence>
<comment type="similarity">
    <text evidence="3 7">Belongs to the metallo-beta-lactamase superfamily. Glyoxalase II family.</text>
</comment>
<gene>
    <name evidence="7" type="primary">gloB</name>
    <name evidence="9" type="ORF">OLMES_3040</name>
</gene>
<dbReference type="UniPathway" id="UPA00619">
    <property type="reaction ID" value="UER00676"/>
</dbReference>
<evidence type="ECO:0000259" key="8">
    <source>
        <dbReference type="SMART" id="SM00849"/>
    </source>
</evidence>
<keyword evidence="6 7" id="KW-0862">Zinc</keyword>
<dbReference type="InterPro" id="IPR017782">
    <property type="entry name" value="Hydroxyacylglutathione_Hdrlase"/>
</dbReference>
<feature type="binding site" evidence="7">
    <location>
        <position position="57"/>
    </location>
    <ligand>
        <name>Zn(2+)</name>
        <dbReference type="ChEBI" id="CHEBI:29105"/>
        <label>1</label>
    </ligand>
</feature>
<dbReference type="RefSeq" id="WP_087462009.1">
    <property type="nucleotide sequence ID" value="NZ_CP021425.1"/>
</dbReference>
<dbReference type="Gene3D" id="3.60.15.10">
    <property type="entry name" value="Ribonuclease Z/Hydroxyacylglutathione hydrolase-like"/>
    <property type="match status" value="1"/>
</dbReference>
<feature type="binding site" evidence="7">
    <location>
        <position position="132"/>
    </location>
    <ligand>
        <name>Zn(2+)</name>
        <dbReference type="ChEBI" id="CHEBI:29105"/>
        <label>1</label>
    </ligand>
</feature>
<dbReference type="EMBL" id="CP021425">
    <property type="protein sequence ID" value="ARU57083.1"/>
    <property type="molecule type" value="Genomic_DNA"/>
</dbReference>
<dbReference type="OrthoDB" id="9802248at2"/>
<evidence type="ECO:0000256" key="6">
    <source>
        <dbReference type="ARBA" id="ARBA00022833"/>
    </source>
</evidence>
<dbReference type="KEGG" id="ome:OLMES_3040"/>
<evidence type="ECO:0000256" key="1">
    <source>
        <dbReference type="ARBA" id="ARBA00001623"/>
    </source>
</evidence>
<comment type="catalytic activity">
    <reaction evidence="1 7">
        <text>an S-(2-hydroxyacyl)glutathione + H2O = a 2-hydroxy carboxylate + glutathione + H(+)</text>
        <dbReference type="Rhea" id="RHEA:21864"/>
        <dbReference type="ChEBI" id="CHEBI:15377"/>
        <dbReference type="ChEBI" id="CHEBI:15378"/>
        <dbReference type="ChEBI" id="CHEBI:57925"/>
        <dbReference type="ChEBI" id="CHEBI:58896"/>
        <dbReference type="ChEBI" id="CHEBI:71261"/>
        <dbReference type="EC" id="3.1.2.6"/>
    </reaction>
</comment>
<dbReference type="PANTHER" id="PTHR43705">
    <property type="entry name" value="HYDROXYACYLGLUTATHIONE HYDROLASE"/>
    <property type="match status" value="1"/>
</dbReference>
<dbReference type="SUPFAM" id="SSF56281">
    <property type="entry name" value="Metallo-hydrolase/oxidoreductase"/>
    <property type="match status" value="1"/>
</dbReference>
<dbReference type="CDD" id="cd07723">
    <property type="entry name" value="hydroxyacylglutathione_hydrolase_MBL-fold"/>
    <property type="match status" value="1"/>
</dbReference>
<evidence type="ECO:0000256" key="2">
    <source>
        <dbReference type="ARBA" id="ARBA00004963"/>
    </source>
</evidence>
<evidence type="ECO:0000313" key="9">
    <source>
        <dbReference type="EMBL" id="ARU57083.1"/>
    </source>
</evidence>
<feature type="binding site" evidence="7">
    <location>
        <position position="59"/>
    </location>
    <ligand>
        <name>Zn(2+)</name>
        <dbReference type="ChEBI" id="CHEBI:29105"/>
        <label>2</label>
    </ligand>
</feature>
<evidence type="ECO:0000256" key="7">
    <source>
        <dbReference type="HAMAP-Rule" id="MF_01374"/>
    </source>
</evidence>
<dbReference type="SMART" id="SM00849">
    <property type="entry name" value="Lactamase_B"/>
    <property type="match status" value="1"/>
</dbReference>
<dbReference type="InterPro" id="IPR036866">
    <property type="entry name" value="RibonucZ/Hydroxyglut_hydro"/>
</dbReference>
<comment type="cofactor">
    <cofactor evidence="7">
        <name>Zn(2+)</name>
        <dbReference type="ChEBI" id="CHEBI:29105"/>
    </cofactor>
    <text evidence="7">Binds 2 Zn(2+) ions per subunit.</text>
</comment>
<protein>
    <recommendedName>
        <fullName evidence="7">Hydroxyacylglutathione hydrolase</fullName>
        <ecNumber evidence="7">3.1.2.6</ecNumber>
    </recommendedName>
    <alternativeName>
        <fullName evidence="7">Glyoxalase II</fullName>
        <shortName evidence="7">Glx II</shortName>
    </alternativeName>
</protein>
<dbReference type="InterPro" id="IPR032282">
    <property type="entry name" value="HAGH_C"/>
</dbReference>
<comment type="subunit">
    <text evidence="7">Monomer.</text>
</comment>
<keyword evidence="5 7" id="KW-0378">Hydrolase</keyword>
<dbReference type="GO" id="GO:0046872">
    <property type="term" value="F:metal ion binding"/>
    <property type="evidence" value="ECO:0007669"/>
    <property type="project" value="UniProtKB-KW"/>
</dbReference>
<dbReference type="NCBIfam" id="TIGR03413">
    <property type="entry name" value="GSH_gloB"/>
    <property type="match status" value="1"/>
</dbReference>
<dbReference type="HAMAP" id="MF_01374">
    <property type="entry name" value="Glyoxalase_2"/>
    <property type="match status" value="1"/>
</dbReference>
<feature type="binding site" evidence="7">
    <location>
        <position position="170"/>
    </location>
    <ligand>
        <name>Zn(2+)</name>
        <dbReference type="ChEBI" id="CHEBI:29105"/>
        <label>2</label>
    </ligand>
</feature>